<evidence type="ECO:0000313" key="2">
    <source>
        <dbReference type="Proteomes" id="UP000249661"/>
    </source>
</evidence>
<evidence type="ECO:0000313" key="1">
    <source>
        <dbReference type="EMBL" id="RAH67978.1"/>
    </source>
</evidence>
<sequence>MVLREFKSRALDSLCTEEQLDLLNSIDTLRSQGISHFVSLPQIIVCGDQSSGKSSVLEAISGVSFPVKSNLCTRFPTELVLRQDANVGVRVSIVPHHSRSESEQRSLGSFCEELDGFDGLPELIDNAKAAMGISTHGKAFSNDLLRVEVSGPDRPHLTIVDLPGLIHSETKQQSAADVQLVQDVVQSYMKEPRSIILAVISAKNDYANQIVLRLAREADKSGNRTLGVITKPDTLVATSESERMFISLARNRDVEFRLGWHTLRNMDSDQGTGTLAERDQKEREFFSRGAWAELPASLVGISSLRTRLSKLLLRQIAAELPSLIEEIEATEDECTLQLRKLGEPRATLDEQKVYLINISQSFQSLIKAAVDGTYNETFFEDNQSTTGRHKRLRAVIQNLNEAFADRLNRRGNYRKITDNDSQLEPFTQTQVSVTRGGFIDHIQELMRQTRGRELPGTFNLMIVGELFLEQCRPWEVITREHILTTWRAAQRFLSLLVGHISDEGTSIVLFAEVISPALDQLREILIKRCEELLETHQKSHPITYNHYFTETLQKIRASRQQNEMTGLIERYFGVDDLQTLRSLDGVYCLQDLLDSLLQCREPDMMRLASTEALDCMLAYYKVALKRFIDDVAVEVVEVKLIQSLASIFTPVKVFEMKHTLVSRIAGESEETRTLREQLNRNKQILRNGLETCRRFVGNRGIDPQKVKDTQPFEEQSWDSRDALLQLQSAGFDVSDARASPENEDSEVQREGDQSLGEPPAMLTSDPEGEDLKEEEYDKSPGAPLNMDYEQASPEASTQWYYRYGQGESKKKSKVFLYHFSVMKKENKRYYAVYSGRVAEATIFSSWADAHPHITGYDSTFKGFATLPEAQKYLEAKGIDKPRLVIRESSKETRTRFSRGKFYAVALGRKPGVYLSWEYVFHDPERSSQVTHKHQIRDAESQVNGYPHACYKRFTTHAQAQDFISNWKESDADVRRRDEVTEPASCLRPIDLKSSFHDLQPRQREDLSEWIITGMRNFHIAESKEDKL</sequence>
<accession>A0ACD1H326</accession>
<gene>
    <name evidence="1" type="ORF">BO66DRAFT_403414</name>
</gene>
<name>A0ACD1H326_9EURO</name>
<dbReference type="EMBL" id="KZ824970">
    <property type="protein sequence ID" value="RAH67978.1"/>
    <property type="molecule type" value="Genomic_DNA"/>
</dbReference>
<protein>
    <submittedName>
        <fullName evidence="1">Uncharacterized protein</fullName>
    </submittedName>
</protein>
<proteinExistence type="predicted"/>
<organism evidence="1 2">
    <name type="scientific">Aspergillus aculeatinus CBS 121060</name>
    <dbReference type="NCBI Taxonomy" id="1448322"/>
    <lineage>
        <taxon>Eukaryota</taxon>
        <taxon>Fungi</taxon>
        <taxon>Dikarya</taxon>
        <taxon>Ascomycota</taxon>
        <taxon>Pezizomycotina</taxon>
        <taxon>Eurotiomycetes</taxon>
        <taxon>Eurotiomycetidae</taxon>
        <taxon>Eurotiales</taxon>
        <taxon>Aspergillaceae</taxon>
        <taxon>Aspergillus</taxon>
        <taxon>Aspergillus subgen. Circumdati</taxon>
    </lineage>
</organism>
<keyword evidence="2" id="KW-1185">Reference proteome</keyword>
<dbReference type="Proteomes" id="UP000249661">
    <property type="component" value="Unassembled WGS sequence"/>
</dbReference>
<reference evidence="1" key="1">
    <citation type="submission" date="2018-02" db="EMBL/GenBank/DDBJ databases">
        <title>The genomes of Aspergillus section Nigri reveals drivers in fungal speciation.</title>
        <authorList>
            <consortium name="DOE Joint Genome Institute"/>
            <person name="Vesth T.C."/>
            <person name="Nybo J."/>
            <person name="Theobald S."/>
            <person name="Brandl J."/>
            <person name="Frisvad J.C."/>
            <person name="Nielsen K.F."/>
            <person name="Lyhne E.K."/>
            <person name="Kogle M.E."/>
            <person name="Kuo A."/>
            <person name="Riley R."/>
            <person name="Clum A."/>
            <person name="Nolan M."/>
            <person name="Lipzen A."/>
            <person name="Salamov A."/>
            <person name="Henrissat B."/>
            <person name="Wiebenga A."/>
            <person name="De vries R.P."/>
            <person name="Grigoriev I.V."/>
            <person name="Mortensen U.H."/>
            <person name="Andersen M.R."/>
            <person name="Baker S.E."/>
        </authorList>
    </citation>
    <scope>NUCLEOTIDE SEQUENCE</scope>
    <source>
        <strain evidence="1">CBS 121060</strain>
    </source>
</reference>